<evidence type="ECO:0000256" key="5">
    <source>
        <dbReference type="SAM" id="SignalP"/>
    </source>
</evidence>
<comment type="subcellular location">
    <subcellularLocation>
        <location evidence="1">Cell outer membrane</location>
    </subcellularLocation>
</comment>
<name>A0A5B8LL15_9SPHN</name>
<dbReference type="Proteomes" id="UP000315673">
    <property type="component" value="Chromosome"/>
</dbReference>
<dbReference type="KEGG" id="spai:FPZ24_16690"/>
<dbReference type="AlphaFoldDB" id="A0A5B8LL15"/>
<accession>A0A5B8LL15</accession>
<feature type="region of interest" description="Disordered" evidence="4">
    <location>
        <begin position="613"/>
        <end position="702"/>
    </location>
</feature>
<dbReference type="PANTHER" id="PTHR47234:SF3">
    <property type="entry name" value="SECRETIN_TONB SHORT N-TERMINAL DOMAIN-CONTAINING PROTEIN"/>
    <property type="match status" value="1"/>
</dbReference>
<evidence type="ECO:0000313" key="7">
    <source>
        <dbReference type="Proteomes" id="UP000315673"/>
    </source>
</evidence>
<feature type="compositionally biased region" description="Pro residues" evidence="4">
    <location>
        <begin position="655"/>
        <end position="674"/>
    </location>
</feature>
<sequence>MRRSFSLALLLSGVAPTALHAQTTPPAAAPAAPAPVAAPAAKPQAAPTPTPTPPPADDGAISDEPDIIVTGSRNLPGSVIGDIPPEQQLGPADIRSYGVSSVSDLLTELAPQTTSGRGGMPVVLLNGRRISSFAEIRDLPTEAIARVDILPEEVALKYGYRADQKVVNFVLRRRFRALTLEAGDRIATEGGRNTPNGTLDILNINRDTRLSIHTGYTQSSALLESERDIAPIAGNTLDPRPFRTLLPFTRALDFGTVYARPIGKVSTTLNGTVAYSESNGLQGFAPNSDFVIGQRNTSMTYHLGGTANGDFGSAWRWSLTSNYDRVDSQTFTDAGTVGVPAANRGFSTSNTGEVNALVNGTLFKLPAGNVSTAIRVGGSLSRLDSRSSRFGINQSGSITRNVANGQINLDVPIASKSKDVLAFIGDLSINGNFALDSVSDFSTLKTIGYGVNWSPINAVRVIASMIDQDEAPSATQLGAPVIVTPNVRIFDYVTGQTVTVSSTSGGNPFLLADTKHSFRLGLTIKPLEKTDLTLTASYVNTSVRNATASFPAATAAIEAAFPSRFTRVNGTLTAIDARPVNFARTESSELRWGINFSKPLKSKLQKQIEAFRAGTGPDPRPALAGLRNLGNSQSVFGGTLSQGFRGRDGQGGQNNPPPPPANGQPPADGAPPPANATGGGQRGGGGFGGRGGGGGGRFGGGGPGGGGGRLNFALYHTWHFTDRVEIAPGVPVIDLLNGGAIGSGGQPRHELEAQAGYSNNGLGLRLSVNWQSGTRVDGGTIAAPTTLNFSSLATANLRLFFDPTTRLDLIAKHKWLIGTRFVVSVDNLFDSRQRVRDAAGNTPISYQPDYLDPLGRTIRIGIRKLLF</sequence>
<dbReference type="Gene3D" id="2.40.170.20">
    <property type="entry name" value="TonB-dependent receptor, beta-barrel domain"/>
    <property type="match status" value="1"/>
</dbReference>
<dbReference type="RefSeq" id="WP_146573916.1">
    <property type="nucleotide sequence ID" value="NZ_CP042306.1"/>
</dbReference>
<feature type="compositionally biased region" description="Polar residues" evidence="4">
    <location>
        <begin position="629"/>
        <end position="642"/>
    </location>
</feature>
<feature type="signal peptide" evidence="5">
    <location>
        <begin position="1"/>
        <end position="21"/>
    </location>
</feature>
<dbReference type="PANTHER" id="PTHR47234">
    <property type="match status" value="1"/>
</dbReference>
<evidence type="ECO:0000256" key="3">
    <source>
        <dbReference type="ARBA" id="ARBA00023237"/>
    </source>
</evidence>
<organism evidence="6 7">
    <name type="scientific">Sphingomonas panacisoli</name>
    <dbReference type="NCBI Taxonomy" id="1813879"/>
    <lineage>
        <taxon>Bacteria</taxon>
        <taxon>Pseudomonadati</taxon>
        <taxon>Pseudomonadota</taxon>
        <taxon>Alphaproteobacteria</taxon>
        <taxon>Sphingomonadales</taxon>
        <taxon>Sphingomonadaceae</taxon>
        <taxon>Sphingomonas</taxon>
    </lineage>
</organism>
<dbReference type="SUPFAM" id="SSF56935">
    <property type="entry name" value="Porins"/>
    <property type="match status" value="1"/>
</dbReference>
<gene>
    <name evidence="6" type="ORF">FPZ24_16690</name>
</gene>
<dbReference type="InterPro" id="IPR036942">
    <property type="entry name" value="Beta-barrel_TonB_sf"/>
</dbReference>
<feature type="compositionally biased region" description="Pro residues" evidence="4">
    <location>
        <begin position="46"/>
        <end position="56"/>
    </location>
</feature>
<evidence type="ECO:0000313" key="6">
    <source>
        <dbReference type="EMBL" id="QDZ08908.1"/>
    </source>
</evidence>
<feature type="compositionally biased region" description="Gly residues" evidence="4">
    <location>
        <begin position="677"/>
        <end position="702"/>
    </location>
</feature>
<evidence type="ECO:0000256" key="2">
    <source>
        <dbReference type="ARBA" id="ARBA00023136"/>
    </source>
</evidence>
<protein>
    <submittedName>
        <fullName evidence="6">TonB-dependent receptor</fullName>
    </submittedName>
</protein>
<feature type="region of interest" description="Disordered" evidence="4">
    <location>
        <begin position="73"/>
        <end position="92"/>
    </location>
</feature>
<proteinExistence type="predicted"/>
<reference evidence="6 7" key="1">
    <citation type="submission" date="2019-07" db="EMBL/GenBank/DDBJ databases">
        <title>Full genome sequence of Sphingomonas sp. 4R-6-7(HKS19).</title>
        <authorList>
            <person name="Im W.-T."/>
        </authorList>
    </citation>
    <scope>NUCLEOTIDE SEQUENCE [LARGE SCALE GENOMIC DNA]</scope>
    <source>
        <strain evidence="6 7">HKS19</strain>
    </source>
</reference>
<feature type="compositionally biased region" description="Low complexity" evidence="4">
    <location>
        <begin position="22"/>
        <end position="45"/>
    </location>
</feature>
<evidence type="ECO:0000256" key="1">
    <source>
        <dbReference type="ARBA" id="ARBA00004442"/>
    </source>
</evidence>
<keyword evidence="3" id="KW-0998">Cell outer membrane</keyword>
<keyword evidence="2" id="KW-0472">Membrane</keyword>
<keyword evidence="6" id="KW-0675">Receptor</keyword>
<feature type="region of interest" description="Disordered" evidence="4">
    <location>
        <begin position="22"/>
        <end position="68"/>
    </location>
</feature>
<keyword evidence="5" id="KW-0732">Signal</keyword>
<evidence type="ECO:0000256" key="4">
    <source>
        <dbReference type="SAM" id="MobiDB-lite"/>
    </source>
</evidence>
<dbReference type="OrthoDB" id="7224136at2"/>
<dbReference type="EMBL" id="CP042306">
    <property type="protein sequence ID" value="QDZ08908.1"/>
    <property type="molecule type" value="Genomic_DNA"/>
</dbReference>
<feature type="chain" id="PRO_5022857853" evidence="5">
    <location>
        <begin position="22"/>
        <end position="867"/>
    </location>
</feature>
<dbReference type="GO" id="GO:0009279">
    <property type="term" value="C:cell outer membrane"/>
    <property type="evidence" value="ECO:0007669"/>
    <property type="project" value="UniProtKB-SubCell"/>
</dbReference>
<keyword evidence="7" id="KW-1185">Reference proteome</keyword>